<dbReference type="Proteomes" id="UP000054217">
    <property type="component" value="Unassembled WGS sequence"/>
</dbReference>
<dbReference type="AlphaFoldDB" id="A0A0C3IXW0"/>
<reference evidence="3" key="2">
    <citation type="submission" date="2015-01" db="EMBL/GenBank/DDBJ databases">
        <title>Evolutionary Origins and Diversification of the Mycorrhizal Mutualists.</title>
        <authorList>
            <consortium name="DOE Joint Genome Institute"/>
            <consortium name="Mycorrhizal Genomics Consortium"/>
            <person name="Kohler A."/>
            <person name="Kuo A."/>
            <person name="Nagy L.G."/>
            <person name="Floudas D."/>
            <person name="Copeland A."/>
            <person name="Barry K.W."/>
            <person name="Cichocki N."/>
            <person name="Veneault-Fourrey C."/>
            <person name="LaButti K."/>
            <person name="Lindquist E.A."/>
            <person name="Lipzen A."/>
            <person name="Lundell T."/>
            <person name="Morin E."/>
            <person name="Murat C."/>
            <person name="Riley R."/>
            <person name="Ohm R."/>
            <person name="Sun H."/>
            <person name="Tunlid A."/>
            <person name="Henrissat B."/>
            <person name="Grigoriev I.V."/>
            <person name="Hibbett D.S."/>
            <person name="Martin F."/>
        </authorList>
    </citation>
    <scope>NUCLEOTIDE SEQUENCE [LARGE SCALE GENOMIC DNA]</scope>
    <source>
        <strain evidence="3">Marx 270</strain>
    </source>
</reference>
<accession>A0A0C3IXW0</accession>
<reference evidence="2 3" key="1">
    <citation type="submission" date="2014-04" db="EMBL/GenBank/DDBJ databases">
        <authorList>
            <consortium name="DOE Joint Genome Institute"/>
            <person name="Kuo A."/>
            <person name="Kohler A."/>
            <person name="Costa M.D."/>
            <person name="Nagy L.G."/>
            <person name="Floudas D."/>
            <person name="Copeland A."/>
            <person name="Barry K.W."/>
            <person name="Cichocki N."/>
            <person name="Veneault-Fourrey C."/>
            <person name="LaButti K."/>
            <person name="Lindquist E.A."/>
            <person name="Lipzen A."/>
            <person name="Lundell T."/>
            <person name="Morin E."/>
            <person name="Murat C."/>
            <person name="Sun H."/>
            <person name="Tunlid A."/>
            <person name="Henrissat B."/>
            <person name="Grigoriev I.V."/>
            <person name="Hibbett D.S."/>
            <person name="Martin F."/>
            <person name="Nordberg H.P."/>
            <person name="Cantor M.N."/>
            <person name="Hua S.X."/>
        </authorList>
    </citation>
    <scope>NUCLEOTIDE SEQUENCE [LARGE SCALE GENOMIC DNA]</scope>
    <source>
        <strain evidence="2 3">Marx 270</strain>
    </source>
</reference>
<organism evidence="2 3">
    <name type="scientific">Pisolithus tinctorius Marx 270</name>
    <dbReference type="NCBI Taxonomy" id="870435"/>
    <lineage>
        <taxon>Eukaryota</taxon>
        <taxon>Fungi</taxon>
        <taxon>Dikarya</taxon>
        <taxon>Basidiomycota</taxon>
        <taxon>Agaricomycotina</taxon>
        <taxon>Agaricomycetes</taxon>
        <taxon>Agaricomycetidae</taxon>
        <taxon>Boletales</taxon>
        <taxon>Sclerodermatineae</taxon>
        <taxon>Pisolithaceae</taxon>
        <taxon>Pisolithus</taxon>
    </lineage>
</organism>
<evidence type="ECO:0000256" key="1">
    <source>
        <dbReference type="SAM" id="Coils"/>
    </source>
</evidence>
<proteinExistence type="predicted"/>
<evidence type="ECO:0000313" key="3">
    <source>
        <dbReference type="Proteomes" id="UP000054217"/>
    </source>
</evidence>
<gene>
    <name evidence="2" type="ORF">M404DRAFT_1002790</name>
</gene>
<dbReference type="HOGENOM" id="CLU_1283725_0_0_1"/>
<protein>
    <submittedName>
        <fullName evidence="2">Uncharacterized protein</fullName>
    </submittedName>
</protein>
<dbReference type="EMBL" id="KN831986">
    <property type="protein sequence ID" value="KIO01663.1"/>
    <property type="molecule type" value="Genomic_DNA"/>
</dbReference>
<feature type="coiled-coil region" evidence="1">
    <location>
        <begin position="56"/>
        <end position="83"/>
    </location>
</feature>
<sequence>MLKSEHFFDEEDKVMHVVIEPKTKDAGDCPEDGSLGDCSDEMLRSRLTTMECRLIEMRHEHNMERHRSEMKKLDDEFRRAVDKTKKSVNDLKRVHSEIRKEQSELGRAIAALEVQVDETYRKRTNATDDLCRAISFLVPFHHGILLDMAEEKMIRCFGKKSWERLCASHLPLPKLARRVKNKLKERRQSHTPSVEELMYLFSHIYVRKKADVRDVTHRATQEELKEAIMAVPVDEQPENRQFLESLFEFLFERPFDS</sequence>
<dbReference type="OrthoDB" id="2695222at2759"/>
<keyword evidence="3" id="KW-1185">Reference proteome</keyword>
<keyword evidence="1" id="KW-0175">Coiled coil</keyword>
<name>A0A0C3IXW0_PISTI</name>
<dbReference type="InParanoid" id="A0A0C3IXW0"/>
<evidence type="ECO:0000313" key="2">
    <source>
        <dbReference type="EMBL" id="KIO01663.1"/>
    </source>
</evidence>